<protein>
    <submittedName>
        <fullName evidence="2">Peptidase M20</fullName>
    </submittedName>
</protein>
<reference evidence="3" key="1">
    <citation type="journal article" date="2009" name="Appl. Environ. Microbiol.">
        <title>Complete genome sequence of the chemolithoautotrophic marine magnetotactic coccus strain MC-1.</title>
        <authorList>
            <person name="Schubbe S."/>
            <person name="Williams T.J."/>
            <person name="Xie G."/>
            <person name="Kiss H.E."/>
            <person name="Brettin T.S."/>
            <person name="Martinez D."/>
            <person name="Ross C.A."/>
            <person name="Schuler D."/>
            <person name="Cox B.L."/>
            <person name="Nealson K.H."/>
            <person name="Bazylinski D.A."/>
        </authorList>
    </citation>
    <scope>NUCLEOTIDE SEQUENCE [LARGE SCALE GENOMIC DNA]</scope>
    <source>
        <strain evidence="3">ATCC BAA-1437 / JCM 17883 / MC-1</strain>
    </source>
</reference>
<dbReference type="SUPFAM" id="SSF53187">
    <property type="entry name" value="Zn-dependent exopeptidases"/>
    <property type="match status" value="1"/>
</dbReference>
<dbReference type="STRING" id="156889.Mmc1_1084"/>
<organism evidence="2 3">
    <name type="scientific">Magnetococcus marinus (strain ATCC BAA-1437 / JCM 17883 / MC-1)</name>
    <dbReference type="NCBI Taxonomy" id="156889"/>
    <lineage>
        <taxon>Bacteria</taxon>
        <taxon>Pseudomonadati</taxon>
        <taxon>Pseudomonadota</taxon>
        <taxon>Magnetococcia</taxon>
        <taxon>Magnetococcales</taxon>
        <taxon>Magnetococcaceae</taxon>
        <taxon>Magnetococcus</taxon>
    </lineage>
</organism>
<dbReference type="HOGENOM" id="CLU_024588_6_0_5"/>
<dbReference type="OrthoDB" id="9808195at2"/>
<evidence type="ECO:0000256" key="1">
    <source>
        <dbReference type="ARBA" id="ARBA00022801"/>
    </source>
</evidence>
<dbReference type="GO" id="GO:0016813">
    <property type="term" value="F:hydrolase activity, acting on carbon-nitrogen (but not peptide) bonds, in linear amidines"/>
    <property type="evidence" value="ECO:0007669"/>
    <property type="project" value="InterPro"/>
</dbReference>
<dbReference type="PANTHER" id="PTHR32494:SF5">
    <property type="entry name" value="ALLANTOATE AMIDOHYDROLASE"/>
    <property type="match status" value="1"/>
</dbReference>
<sequence>MQPLFNHYFEPLAAVGAGPDGRNCLAYTAEEDLAHERFCAQLRALGVVPQQDAWGNSYGTWVGTGDEGCGPLIAIGSHLDGVPNGGRYDGVLGVAAALVVLHRLQQQGWPGRLRVIAWRGEESARFRSSCLGSKGASGLLTEPMAAQRLDAQGVSLRQAVQGCRGQAPSPVAAGMALLELHIEQGPLLARLGRQQQRPVVGVVSAIAGSRRQRWQLPNIGVARLAALLLAVHERVATLDSPEQPLRVTFTPVQGAPNVGRDHTLLRCRDPQQAALLAAVGSGTVCGPNVRFQGPHTFHSGGQPMNQREGVDQIIVAARAVVASSLNEGLQWPDFQVQAGFHLQLDLRAGDAARMTEALAQMLPLVQGVGGQVVELGETPADALSSSWAMQMQEVAQRLGIAVLPMVSGAGHDVQVPPLSHKGLLFIASQAQGVSHHHSEAVQMDEVVAGLRLLEAVVVAHAAQGGA</sequence>
<dbReference type="EMBL" id="CP000471">
    <property type="protein sequence ID" value="ABK43602.1"/>
    <property type="molecule type" value="Genomic_DNA"/>
</dbReference>
<evidence type="ECO:0000313" key="2">
    <source>
        <dbReference type="EMBL" id="ABK43602.1"/>
    </source>
</evidence>
<dbReference type="KEGG" id="mgm:Mmc1_1084"/>
<reference evidence="2 3" key="2">
    <citation type="journal article" date="2012" name="Int. J. Syst. Evol. Microbiol.">
        <title>Magnetococcus marinus gen. nov., sp. nov., a marine, magnetotactic bacterium that represents a novel lineage (Magnetococcaceae fam. nov.; Magnetococcales ord. nov.) at the base of the Alphaproteobacteria.</title>
        <authorList>
            <person name="Bazylinski D.A."/>
            <person name="Williams T.J."/>
            <person name="Lefevre C.T."/>
            <person name="Berg R.J."/>
            <person name="Zhang C.L."/>
            <person name="Bowser S.S."/>
            <person name="Dean A.J."/>
            <person name="Beveridge T.J."/>
        </authorList>
    </citation>
    <scope>NUCLEOTIDE SEQUENCE [LARGE SCALE GENOMIC DNA]</scope>
    <source>
        <strain evidence="3">ATCC BAA-1437 / JCM 17883 / MC-1</strain>
    </source>
</reference>
<proteinExistence type="predicted"/>
<name>A0L6K9_MAGMM</name>
<dbReference type="Gene3D" id="3.40.630.10">
    <property type="entry name" value="Zn peptidases"/>
    <property type="match status" value="2"/>
</dbReference>
<evidence type="ECO:0000313" key="3">
    <source>
        <dbReference type="Proteomes" id="UP000002586"/>
    </source>
</evidence>
<dbReference type="PANTHER" id="PTHR32494">
    <property type="entry name" value="ALLANTOATE DEIMINASE-RELATED"/>
    <property type="match status" value="1"/>
</dbReference>
<dbReference type="AlphaFoldDB" id="A0L6K9"/>
<keyword evidence="3" id="KW-1185">Reference proteome</keyword>
<dbReference type="GO" id="GO:0046872">
    <property type="term" value="F:metal ion binding"/>
    <property type="evidence" value="ECO:0007669"/>
    <property type="project" value="UniProtKB-KW"/>
</dbReference>
<dbReference type="Proteomes" id="UP000002586">
    <property type="component" value="Chromosome"/>
</dbReference>
<dbReference type="Pfam" id="PF01546">
    <property type="entry name" value="Peptidase_M20"/>
    <property type="match status" value="1"/>
</dbReference>
<dbReference type="InterPro" id="IPR010158">
    <property type="entry name" value="Amidase_Cbmase"/>
</dbReference>
<dbReference type="RefSeq" id="WP_011712759.1">
    <property type="nucleotide sequence ID" value="NC_008576.1"/>
</dbReference>
<keyword evidence="1" id="KW-0378">Hydrolase</keyword>
<accession>A0L6K9</accession>
<dbReference type="eggNOG" id="COG0624">
    <property type="taxonomic scope" value="Bacteria"/>
</dbReference>
<gene>
    <name evidence="2" type="ordered locus">Mmc1_1084</name>
</gene>
<dbReference type="InterPro" id="IPR002933">
    <property type="entry name" value="Peptidase_M20"/>
</dbReference>